<keyword evidence="5" id="KW-0479">Metal-binding</keyword>
<dbReference type="Gene3D" id="3.40.980.10">
    <property type="entry name" value="MoaB/Mog-like domain"/>
    <property type="match status" value="1"/>
</dbReference>
<dbReference type="Proteomes" id="UP001204000">
    <property type="component" value="Unassembled WGS sequence"/>
</dbReference>
<dbReference type="EC" id="2.10.1.1" evidence="5"/>
<dbReference type="InterPro" id="IPR005110">
    <property type="entry name" value="MoeA_linker/N"/>
</dbReference>
<dbReference type="SUPFAM" id="SSF53218">
    <property type="entry name" value="Molybdenum cofactor biosynthesis proteins"/>
    <property type="match status" value="1"/>
</dbReference>
<dbReference type="InterPro" id="IPR036688">
    <property type="entry name" value="MoeA_C_domain_IV_sf"/>
</dbReference>
<proteinExistence type="inferred from homology"/>
<comment type="similarity">
    <text evidence="2 5">Belongs to the MoeA family.</text>
</comment>
<dbReference type="InterPro" id="IPR038987">
    <property type="entry name" value="MoeA-like"/>
</dbReference>
<evidence type="ECO:0000259" key="6">
    <source>
        <dbReference type="SMART" id="SM00852"/>
    </source>
</evidence>
<evidence type="ECO:0000256" key="3">
    <source>
        <dbReference type="ARBA" id="ARBA00022505"/>
    </source>
</evidence>
<keyword evidence="5" id="KW-0808">Transferase</keyword>
<organism evidence="7 8">
    <name type="scientific">Corynebacterium stercoris</name>
    <dbReference type="NCBI Taxonomy" id="2943490"/>
    <lineage>
        <taxon>Bacteria</taxon>
        <taxon>Bacillati</taxon>
        <taxon>Actinomycetota</taxon>
        <taxon>Actinomycetes</taxon>
        <taxon>Mycobacteriales</taxon>
        <taxon>Corynebacteriaceae</taxon>
        <taxon>Corynebacterium</taxon>
    </lineage>
</organism>
<dbReference type="Pfam" id="PF00994">
    <property type="entry name" value="MoCF_biosynth"/>
    <property type="match status" value="1"/>
</dbReference>
<dbReference type="Gene3D" id="2.40.340.10">
    <property type="entry name" value="MoeA, C-terminal, domain IV"/>
    <property type="match status" value="1"/>
</dbReference>
<dbReference type="SMART" id="SM00852">
    <property type="entry name" value="MoCF_biosynth"/>
    <property type="match status" value="1"/>
</dbReference>
<comment type="cofactor">
    <cofactor evidence="5">
        <name>Mg(2+)</name>
        <dbReference type="ChEBI" id="CHEBI:18420"/>
    </cofactor>
</comment>
<dbReference type="EMBL" id="JAMFTQ010000003">
    <property type="protein sequence ID" value="MCP1387323.1"/>
    <property type="molecule type" value="Genomic_DNA"/>
</dbReference>
<dbReference type="NCBIfam" id="TIGR00177">
    <property type="entry name" value="molyb_syn"/>
    <property type="match status" value="1"/>
</dbReference>
<dbReference type="InterPro" id="IPR036135">
    <property type="entry name" value="MoeA_linker/N_sf"/>
</dbReference>
<name>A0ABT1FZY8_9CORY</name>
<sequence length="415" mass="41929">MAPHTAPRSIAEHAAAVLALAGLAHPGTQRLPLADAFGRHLAAPATARFAVPPFDNAAMDGFLVHAADLAALPATLPVAGDIPAGAEACLLPAGCAVRVMTGAPVPPGEGIVVVPVEQTDIPRGPVPLPEHVTIHDVHAGRDHIRWAGSNVAAGAQVAGPGECIDAGLLAALVATGVREVDIVRTPSVAVLATGDELVAWPSEITGAQIPNSNMPMLAAIARAAGAEVHALHVPDGTGEFRAALDHACAAHNIVVTSGGVSAGAFDVVREVLESGGTGDAWFGRVAQRPGGPQGLTTFRETPVVCLPGNPVAAFVSAHLYLTPLIRAAAGATAGLAYAERPRVTARAGETLPRPHHSATHVVPVRVDYAGDTPRAQAFSPAAPGSHMVASLVGIDGLALVEASARESSDVPVLLI</sequence>
<evidence type="ECO:0000256" key="5">
    <source>
        <dbReference type="RuleBase" id="RU365090"/>
    </source>
</evidence>
<protein>
    <recommendedName>
        <fullName evidence="5">Molybdopterin molybdenumtransferase</fullName>
        <ecNumber evidence="5">2.10.1.1</ecNumber>
    </recommendedName>
</protein>
<evidence type="ECO:0000256" key="2">
    <source>
        <dbReference type="ARBA" id="ARBA00010763"/>
    </source>
</evidence>
<comment type="pathway">
    <text evidence="5">Cofactor biosynthesis; molybdopterin biosynthesis.</text>
</comment>
<dbReference type="PANTHER" id="PTHR10192">
    <property type="entry name" value="MOLYBDOPTERIN BIOSYNTHESIS PROTEIN"/>
    <property type="match status" value="1"/>
</dbReference>
<dbReference type="Gene3D" id="3.90.105.10">
    <property type="entry name" value="Molybdopterin biosynthesis moea protein, domain 2"/>
    <property type="match status" value="1"/>
</dbReference>
<keyword evidence="5" id="KW-0501">Molybdenum cofactor biosynthesis</keyword>
<keyword evidence="8" id="KW-1185">Reference proteome</keyword>
<dbReference type="Pfam" id="PF03453">
    <property type="entry name" value="MoeA_N"/>
    <property type="match status" value="1"/>
</dbReference>
<evidence type="ECO:0000313" key="7">
    <source>
        <dbReference type="EMBL" id="MCP1387323.1"/>
    </source>
</evidence>
<feature type="domain" description="MoaB/Mog" evidence="6">
    <location>
        <begin position="189"/>
        <end position="327"/>
    </location>
</feature>
<comment type="function">
    <text evidence="1 5">Catalyzes the insertion of molybdate into adenylated molybdopterin with the concomitant release of AMP.</text>
</comment>
<reference evidence="7" key="1">
    <citation type="submission" date="2022-05" db="EMBL/GenBank/DDBJ databases">
        <title>Corynebacterium sp. TA-R-1 sp. nov., isolated from human feces.</title>
        <authorList>
            <person name="Shamsuzzaman M."/>
            <person name="Dahal R.H."/>
        </authorList>
    </citation>
    <scope>NUCLEOTIDE SEQUENCE</scope>
    <source>
        <strain evidence="7">TA-R-1</strain>
    </source>
</reference>
<keyword evidence="5" id="KW-0460">Magnesium</keyword>
<gene>
    <name evidence="7" type="ORF">M5J20_03850</name>
</gene>
<evidence type="ECO:0000313" key="8">
    <source>
        <dbReference type="Proteomes" id="UP001204000"/>
    </source>
</evidence>
<evidence type="ECO:0000256" key="4">
    <source>
        <dbReference type="ARBA" id="ARBA00047317"/>
    </source>
</evidence>
<dbReference type="RefSeq" id="WP_253576515.1">
    <property type="nucleotide sequence ID" value="NZ_JAMFTQ010000003.1"/>
</dbReference>
<keyword evidence="3 5" id="KW-0500">Molybdenum</keyword>
<dbReference type="Gene3D" id="2.170.190.11">
    <property type="entry name" value="Molybdopterin biosynthesis moea protein, domain 3"/>
    <property type="match status" value="1"/>
</dbReference>
<evidence type="ECO:0000256" key="1">
    <source>
        <dbReference type="ARBA" id="ARBA00002901"/>
    </source>
</evidence>
<dbReference type="InterPro" id="IPR036425">
    <property type="entry name" value="MoaB/Mog-like_dom_sf"/>
</dbReference>
<dbReference type="SUPFAM" id="SSF63882">
    <property type="entry name" value="MoeA N-terminal region -like"/>
    <property type="match status" value="1"/>
</dbReference>
<dbReference type="CDD" id="cd00887">
    <property type="entry name" value="MoeA"/>
    <property type="match status" value="1"/>
</dbReference>
<comment type="catalytic activity">
    <reaction evidence="4">
        <text>adenylyl-molybdopterin + molybdate = Mo-molybdopterin + AMP + H(+)</text>
        <dbReference type="Rhea" id="RHEA:35047"/>
        <dbReference type="ChEBI" id="CHEBI:15378"/>
        <dbReference type="ChEBI" id="CHEBI:36264"/>
        <dbReference type="ChEBI" id="CHEBI:62727"/>
        <dbReference type="ChEBI" id="CHEBI:71302"/>
        <dbReference type="ChEBI" id="CHEBI:456215"/>
        <dbReference type="EC" id="2.10.1.1"/>
    </reaction>
</comment>
<accession>A0ABT1FZY8</accession>
<comment type="caution">
    <text evidence="7">The sequence shown here is derived from an EMBL/GenBank/DDBJ whole genome shotgun (WGS) entry which is preliminary data.</text>
</comment>
<dbReference type="PANTHER" id="PTHR10192:SF5">
    <property type="entry name" value="GEPHYRIN"/>
    <property type="match status" value="1"/>
</dbReference>
<dbReference type="InterPro" id="IPR001453">
    <property type="entry name" value="MoaB/Mog_dom"/>
</dbReference>